<keyword evidence="8" id="KW-0406">Ion transport</keyword>
<dbReference type="GO" id="GO:0006814">
    <property type="term" value="P:sodium ion transport"/>
    <property type="evidence" value="ECO:0007669"/>
    <property type="project" value="UniProtKB-KW"/>
</dbReference>
<comment type="subcellular location">
    <subcellularLocation>
        <location evidence="1">Cell membrane</location>
        <topology evidence="1">Multi-pass membrane protein</topology>
    </subcellularLocation>
</comment>
<feature type="transmembrane region" description="Helical" evidence="12">
    <location>
        <begin position="46"/>
        <end position="64"/>
    </location>
</feature>
<dbReference type="InterPro" id="IPR038377">
    <property type="entry name" value="Na/Glc_symporter_sf"/>
</dbReference>
<accession>B7Q2Z2</accession>
<keyword evidence="6 12" id="KW-1133">Transmembrane helix</keyword>
<keyword evidence="7" id="KW-0915">Sodium</keyword>
<evidence type="ECO:0000313" key="15">
    <source>
        <dbReference type="Proteomes" id="UP000001555"/>
    </source>
</evidence>
<dbReference type="EnsemblMetazoa" id="ISCW009752-RA">
    <property type="protein sequence ID" value="ISCW009752-PA"/>
    <property type="gene ID" value="ISCW009752"/>
</dbReference>
<dbReference type="PROSITE" id="PS50283">
    <property type="entry name" value="NA_SOLUT_SYMP_3"/>
    <property type="match status" value="1"/>
</dbReference>
<feature type="non-terminal residue" evidence="13">
    <location>
        <position position="1"/>
    </location>
</feature>
<keyword evidence="3" id="KW-0813">Transport</keyword>
<dbReference type="InterPro" id="IPR001734">
    <property type="entry name" value="Na/solute_symporter"/>
</dbReference>
<dbReference type="Proteomes" id="UP000001555">
    <property type="component" value="Unassembled WGS sequence"/>
</dbReference>
<evidence type="ECO:0000256" key="12">
    <source>
        <dbReference type="SAM" id="Phobius"/>
    </source>
</evidence>
<evidence type="ECO:0000256" key="9">
    <source>
        <dbReference type="ARBA" id="ARBA00023136"/>
    </source>
</evidence>
<protein>
    <submittedName>
        <fullName evidence="13 14">Sodium/solute symporter, putative</fullName>
    </submittedName>
</protein>
<evidence type="ECO:0000256" key="4">
    <source>
        <dbReference type="ARBA" id="ARBA00022475"/>
    </source>
</evidence>
<evidence type="ECO:0000256" key="11">
    <source>
        <dbReference type="RuleBase" id="RU362091"/>
    </source>
</evidence>
<evidence type="ECO:0000256" key="8">
    <source>
        <dbReference type="ARBA" id="ARBA00023065"/>
    </source>
</evidence>
<dbReference type="EMBL" id="ABJB010642231">
    <property type="status" value="NOT_ANNOTATED_CDS"/>
    <property type="molecule type" value="Genomic_DNA"/>
</dbReference>
<dbReference type="Pfam" id="PF00474">
    <property type="entry name" value="SSF"/>
    <property type="match status" value="1"/>
</dbReference>
<reference evidence="14" key="2">
    <citation type="submission" date="2020-05" db="UniProtKB">
        <authorList>
            <consortium name="EnsemblMetazoa"/>
        </authorList>
    </citation>
    <scope>IDENTIFICATION</scope>
    <source>
        <strain evidence="14">wikel</strain>
    </source>
</reference>
<dbReference type="EMBL" id="DS847149">
    <property type="protein sequence ID" value="EEC13214.1"/>
    <property type="molecule type" value="Genomic_DNA"/>
</dbReference>
<dbReference type="GO" id="GO:0022857">
    <property type="term" value="F:transmembrane transporter activity"/>
    <property type="evidence" value="ECO:0007669"/>
    <property type="project" value="InterPro"/>
</dbReference>
<evidence type="ECO:0000256" key="3">
    <source>
        <dbReference type="ARBA" id="ARBA00022448"/>
    </source>
</evidence>
<evidence type="ECO:0000256" key="1">
    <source>
        <dbReference type="ARBA" id="ARBA00004651"/>
    </source>
</evidence>
<sequence>VSESDLALTISVFHVPLMWSSIAIGFTATVYTALGGLRSVVWTDCMQTVIIVSGIATIFIKVGYDSFVHPRHHLSFQEVRPYFLNASFDLTQDENIWANLIGLAAMGLFRTGIDQAAVQRYLAARTLKDARR</sequence>
<evidence type="ECO:0000256" key="6">
    <source>
        <dbReference type="ARBA" id="ARBA00022989"/>
    </source>
</evidence>
<keyword evidence="5 12" id="KW-0812">Transmembrane</keyword>
<keyword evidence="9 12" id="KW-0472">Membrane</keyword>
<evidence type="ECO:0000256" key="10">
    <source>
        <dbReference type="ARBA" id="ARBA00023201"/>
    </source>
</evidence>
<name>B7Q2Z2_IXOSC</name>
<proteinExistence type="inferred from homology"/>
<gene>
    <name evidence="13" type="ORF">IscW_ISCW009752</name>
</gene>
<keyword evidence="15" id="KW-1185">Reference proteome</keyword>
<dbReference type="VEuPathDB" id="VectorBase:ISCI009752"/>
<evidence type="ECO:0000313" key="13">
    <source>
        <dbReference type="EMBL" id="EEC13214.1"/>
    </source>
</evidence>
<dbReference type="VEuPathDB" id="VectorBase:ISCW009752"/>
<dbReference type="PaxDb" id="6945-B7Q2Z2"/>
<dbReference type="EMBL" id="ABJB010886957">
    <property type="status" value="NOT_ANNOTATED_CDS"/>
    <property type="molecule type" value="Genomic_DNA"/>
</dbReference>
<dbReference type="PANTHER" id="PTHR42985:SF40">
    <property type="entry name" value="LD47995P-RELATED"/>
    <property type="match status" value="1"/>
</dbReference>
<evidence type="ECO:0000256" key="7">
    <source>
        <dbReference type="ARBA" id="ARBA00023053"/>
    </source>
</evidence>
<organism>
    <name type="scientific">Ixodes scapularis</name>
    <name type="common">Black-legged tick</name>
    <name type="synonym">Deer tick</name>
    <dbReference type="NCBI Taxonomy" id="6945"/>
    <lineage>
        <taxon>Eukaryota</taxon>
        <taxon>Metazoa</taxon>
        <taxon>Ecdysozoa</taxon>
        <taxon>Arthropoda</taxon>
        <taxon>Chelicerata</taxon>
        <taxon>Arachnida</taxon>
        <taxon>Acari</taxon>
        <taxon>Parasitiformes</taxon>
        <taxon>Ixodida</taxon>
        <taxon>Ixodoidea</taxon>
        <taxon>Ixodidae</taxon>
        <taxon>Ixodinae</taxon>
        <taxon>Ixodes</taxon>
    </lineage>
</organism>
<keyword evidence="10" id="KW-0739">Sodium transport</keyword>
<dbReference type="STRING" id="6945.B7Q2Z2"/>
<reference evidence="13 15" key="1">
    <citation type="submission" date="2008-03" db="EMBL/GenBank/DDBJ databases">
        <title>Annotation of Ixodes scapularis.</title>
        <authorList>
            <consortium name="Ixodes scapularis Genome Project Consortium"/>
            <person name="Caler E."/>
            <person name="Hannick L.I."/>
            <person name="Bidwell S."/>
            <person name="Joardar V."/>
            <person name="Thiagarajan M."/>
            <person name="Amedeo P."/>
            <person name="Galinsky K.J."/>
            <person name="Schobel S."/>
            <person name="Inman J."/>
            <person name="Hostetler J."/>
            <person name="Miller J."/>
            <person name="Hammond M."/>
            <person name="Megy K."/>
            <person name="Lawson D."/>
            <person name="Kodira C."/>
            <person name="Sutton G."/>
            <person name="Meyer J."/>
            <person name="Hill C.A."/>
            <person name="Birren B."/>
            <person name="Nene V."/>
            <person name="Collins F."/>
            <person name="Alarcon-Chaidez F."/>
            <person name="Wikel S."/>
            <person name="Strausberg R."/>
        </authorList>
    </citation>
    <scope>NUCLEOTIDE SEQUENCE [LARGE SCALE GENOMIC DNA]</scope>
    <source>
        <strain evidence="15">Wikel</strain>
        <strain evidence="13">Wikel colony</strain>
    </source>
</reference>
<dbReference type="GO" id="GO:0005886">
    <property type="term" value="C:plasma membrane"/>
    <property type="evidence" value="ECO:0007669"/>
    <property type="project" value="UniProtKB-SubCell"/>
</dbReference>
<dbReference type="AlphaFoldDB" id="B7Q2Z2"/>
<keyword evidence="4" id="KW-1003">Cell membrane</keyword>
<dbReference type="HOGENOM" id="CLU_1922303_0_0_1"/>
<evidence type="ECO:0000313" key="14">
    <source>
        <dbReference type="EnsemblMetazoa" id="ISCW009752-PA"/>
    </source>
</evidence>
<dbReference type="Gene3D" id="1.20.1730.10">
    <property type="entry name" value="Sodium/glucose cotransporter"/>
    <property type="match status" value="1"/>
</dbReference>
<feature type="transmembrane region" description="Helical" evidence="12">
    <location>
        <begin position="12"/>
        <end position="34"/>
    </location>
</feature>
<dbReference type="PANTHER" id="PTHR42985">
    <property type="entry name" value="SODIUM-COUPLED MONOCARBOXYLATE TRANSPORTER"/>
    <property type="match status" value="1"/>
</dbReference>
<evidence type="ECO:0000256" key="5">
    <source>
        <dbReference type="ARBA" id="ARBA00022692"/>
    </source>
</evidence>
<comment type="similarity">
    <text evidence="2 11">Belongs to the sodium:solute symporter (SSF) (TC 2.A.21) family.</text>
</comment>
<evidence type="ECO:0000256" key="2">
    <source>
        <dbReference type="ARBA" id="ARBA00006434"/>
    </source>
</evidence>
<dbReference type="InterPro" id="IPR051163">
    <property type="entry name" value="Sodium:Solute_Symporter_SSF"/>
</dbReference>